<protein>
    <submittedName>
        <fullName evidence="3">Transmembrane protein, putative</fullName>
    </submittedName>
</protein>
<keyword evidence="3" id="KW-0812">Transmembrane</keyword>
<evidence type="ECO:0000313" key="4">
    <source>
        <dbReference type="Proteomes" id="UP000009168"/>
    </source>
</evidence>
<feature type="domain" description="EGF-like" evidence="2">
    <location>
        <begin position="59"/>
        <end position="102"/>
    </location>
</feature>
<dbReference type="PANTHER" id="PTHR23275">
    <property type="entry name" value="CABRIOLET.-RELATED"/>
    <property type="match status" value="1"/>
</dbReference>
<dbReference type="InterPro" id="IPR006212">
    <property type="entry name" value="Furin_repeat"/>
</dbReference>
<dbReference type="PANTHER" id="PTHR23275:SF100">
    <property type="entry name" value="EGF-LIKE DOMAIN-CONTAINING PROTEIN"/>
    <property type="match status" value="1"/>
</dbReference>
<keyword evidence="1" id="KW-0732">Signal</keyword>
<dbReference type="OrthoDB" id="292525at2759"/>
<dbReference type="InParanoid" id="Q23QC1"/>
<feature type="chain" id="PRO_5004202300" evidence="1">
    <location>
        <begin position="24"/>
        <end position="779"/>
    </location>
</feature>
<dbReference type="AlphaFoldDB" id="Q23QC1"/>
<feature type="domain" description="EGF-like" evidence="2">
    <location>
        <begin position="164"/>
        <end position="200"/>
    </location>
</feature>
<proteinExistence type="predicted"/>
<dbReference type="EMBL" id="GG662649">
    <property type="protein sequence ID" value="EAR98663.1"/>
    <property type="molecule type" value="Genomic_DNA"/>
</dbReference>
<gene>
    <name evidence="3" type="ORF">TTHERM_00581670</name>
</gene>
<dbReference type="InterPro" id="IPR000742">
    <property type="entry name" value="EGF"/>
</dbReference>
<dbReference type="InterPro" id="IPR052798">
    <property type="entry name" value="Giardia_VSA"/>
</dbReference>
<dbReference type="Gene3D" id="2.10.220.10">
    <property type="entry name" value="Hormone Receptor, Insulin-like Growth Factor Receptor 1, Chain A, domain 2"/>
    <property type="match status" value="2"/>
</dbReference>
<dbReference type="GeneID" id="7842346"/>
<dbReference type="HOGENOM" id="CLU_356632_0_0_1"/>
<dbReference type="InterPro" id="IPR009030">
    <property type="entry name" value="Growth_fac_rcpt_cys_sf"/>
</dbReference>
<accession>Q23QC1</accession>
<dbReference type="Proteomes" id="UP000009168">
    <property type="component" value="Unassembled WGS sequence"/>
</dbReference>
<evidence type="ECO:0000313" key="3">
    <source>
        <dbReference type="EMBL" id="EAR98663.1"/>
    </source>
</evidence>
<dbReference type="KEGG" id="tet:TTHERM_00581670"/>
<dbReference type="SMART" id="SM00261">
    <property type="entry name" value="FU"/>
    <property type="match status" value="4"/>
</dbReference>
<sequence>MNKKANFLLVASFLIILVHFANGQPGQPSLNQYCNYIASSNQRFGAQYQQDLSTQRCSFCQFSELSSANNFAQGCVSCPDYTTGTCNNCKPNFVQTPNKFCIPCPQGTTCCLGNNPSQDPQFQAAISQADNSQSGLQTIYNAFQSYSALRMMSCLPGYFALGHTCKANINNCANVVVKKNYFYCSQCNTGFHFDKQNNCVQDCTKISIQYVFQDNTSQISTCKSCTSASTCLTCNSIQYLNVVRYFTLDYSGSSKTLSIDDPTGKTLQSYQICRECPLNCINCNGDSTQCQVCAPYYVLKGGQCIACTVPSNYVQLNSDIRDYSYYYSGCTSTDGSISSYIWQSQISQGSLDTLGVAITRPIIKISSSVYTACDANCVSCQASQNQKGTTCTQCANGFYLDQTNANSPTCLQCPDNNSVLCVWNAKIKMPQITACKANPNDYPPYSLTYYLQLDFNAMNFNSNPQNYQPSQQCQLNKNNCKAMVNNDLNKIGLCSSCYSASDFAAGSGLLKTNYILVSGVCKICQQSGTKDCIANQKGDDVIPQTCQNGFQPTPINNTCKKCPDNCKTCNDNGMCTACDNSTYFSLLDTNGATKDCILPYKQKQISELDGCSNWGSAQQIPDYPSCQSCQTGYVLIKDAQIVTSSAVINAALCMSCPQNCSQCQPGNQRSVCTACKPGYYLSNNTCLQIPLGCATFNGTYCTICQYNYRLVDNKFCSLCYRGFDVANPQDPLSMNSFFDCPQAQCYDINLNQSTTTSSSYSNILSVITAACLISLILII</sequence>
<feature type="signal peptide" evidence="1">
    <location>
        <begin position="1"/>
        <end position="23"/>
    </location>
</feature>
<reference evidence="4" key="1">
    <citation type="journal article" date="2006" name="PLoS Biol.">
        <title>Macronuclear genome sequence of the ciliate Tetrahymena thermophila, a model eukaryote.</title>
        <authorList>
            <person name="Eisen J.A."/>
            <person name="Coyne R.S."/>
            <person name="Wu M."/>
            <person name="Wu D."/>
            <person name="Thiagarajan M."/>
            <person name="Wortman J.R."/>
            <person name="Badger J.H."/>
            <person name="Ren Q."/>
            <person name="Amedeo P."/>
            <person name="Jones K.M."/>
            <person name="Tallon L.J."/>
            <person name="Delcher A.L."/>
            <person name="Salzberg S.L."/>
            <person name="Silva J.C."/>
            <person name="Haas B.J."/>
            <person name="Majoros W.H."/>
            <person name="Farzad M."/>
            <person name="Carlton J.M."/>
            <person name="Smith R.K. Jr."/>
            <person name="Garg J."/>
            <person name="Pearlman R.E."/>
            <person name="Karrer K.M."/>
            <person name="Sun L."/>
            <person name="Manning G."/>
            <person name="Elde N.C."/>
            <person name="Turkewitz A.P."/>
            <person name="Asai D.J."/>
            <person name="Wilkes D.E."/>
            <person name="Wang Y."/>
            <person name="Cai H."/>
            <person name="Collins K."/>
            <person name="Stewart B.A."/>
            <person name="Lee S.R."/>
            <person name="Wilamowska K."/>
            <person name="Weinberg Z."/>
            <person name="Ruzzo W.L."/>
            <person name="Wloga D."/>
            <person name="Gaertig J."/>
            <person name="Frankel J."/>
            <person name="Tsao C.-C."/>
            <person name="Gorovsky M.A."/>
            <person name="Keeling P.J."/>
            <person name="Waller R.F."/>
            <person name="Patron N.J."/>
            <person name="Cherry J.M."/>
            <person name="Stover N.A."/>
            <person name="Krieger C.J."/>
            <person name="del Toro C."/>
            <person name="Ryder H.F."/>
            <person name="Williamson S.C."/>
            <person name="Barbeau R.A."/>
            <person name="Hamilton E.P."/>
            <person name="Orias E."/>
        </authorList>
    </citation>
    <scope>NUCLEOTIDE SEQUENCE [LARGE SCALE GENOMIC DNA]</scope>
    <source>
        <strain evidence="4">SB210</strain>
    </source>
</reference>
<dbReference type="RefSeq" id="XP_001018908.1">
    <property type="nucleotide sequence ID" value="XM_001018908.1"/>
</dbReference>
<evidence type="ECO:0000259" key="2">
    <source>
        <dbReference type="SMART" id="SM00181"/>
    </source>
</evidence>
<feature type="domain" description="EGF-like" evidence="2">
    <location>
        <begin position="372"/>
        <end position="411"/>
    </location>
</feature>
<name>Q23QC1_TETTS</name>
<dbReference type="SMART" id="SM00181">
    <property type="entry name" value="EGF"/>
    <property type="match status" value="5"/>
</dbReference>
<dbReference type="SUPFAM" id="SSF57184">
    <property type="entry name" value="Growth factor receptor domain"/>
    <property type="match status" value="3"/>
</dbReference>
<feature type="domain" description="EGF-like" evidence="2">
    <location>
        <begin position="275"/>
        <end position="305"/>
    </location>
</feature>
<keyword evidence="3" id="KW-0472">Membrane</keyword>
<feature type="domain" description="EGF-like" evidence="2">
    <location>
        <begin position="655"/>
        <end position="687"/>
    </location>
</feature>
<organism evidence="3 4">
    <name type="scientific">Tetrahymena thermophila (strain SB210)</name>
    <dbReference type="NCBI Taxonomy" id="312017"/>
    <lineage>
        <taxon>Eukaryota</taxon>
        <taxon>Sar</taxon>
        <taxon>Alveolata</taxon>
        <taxon>Ciliophora</taxon>
        <taxon>Intramacronucleata</taxon>
        <taxon>Oligohymenophorea</taxon>
        <taxon>Hymenostomatida</taxon>
        <taxon>Tetrahymenina</taxon>
        <taxon>Tetrahymenidae</taxon>
        <taxon>Tetrahymena</taxon>
    </lineage>
</organism>
<keyword evidence="4" id="KW-1185">Reference proteome</keyword>
<evidence type="ECO:0000256" key="1">
    <source>
        <dbReference type="SAM" id="SignalP"/>
    </source>
</evidence>